<evidence type="ECO:0000256" key="1">
    <source>
        <dbReference type="SAM" id="MobiDB-lite"/>
    </source>
</evidence>
<proteinExistence type="predicted"/>
<feature type="compositionally biased region" description="Basic and acidic residues" evidence="1">
    <location>
        <begin position="208"/>
        <end position="225"/>
    </location>
</feature>
<feature type="compositionally biased region" description="Basic and acidic residues" evidence="1">
    <location>
        <begin position="183"/>
        <end position="199"/>
    </location>
</feature>
<gene>
    <name evidence="2" type="ORF">K461DRAFT_295620</name>
</gene>
<accession>A0A9P4IVB5</accession>
<dbReference type="Proteomes" id="UP000799439">
    <property type="component" value="Unassembled WGS sequence"/>
</dbReference>
<evidence type="ECO:0000313" key="3">
    <source>
        <dbReference type="Proteomes" id="UP000799439"/>
    </source>
</evidence>
<reference evidence="2" key="1">
    <citation type="journal article" date="2020" name="Stud. Mycol.">
        <title>101 Dothideomycetes genomes: a test case for predicting lifestyles and emergence of pathogens.</title>
        <authorList>
            <person name="Haridas S."/>
            <person name="Albert R."/>
            <person name="Binder M."/>
            <person name="Bloem J."/>
            <person name="Labutti K."/>
            <person name="Salamov A."/>
            <person name="Andreopoulos B."/>
            <person name="Baker S."/>
            <person name="Barry K."/>
            <person name="Bills G."/>
            <person name="Bluhm B."/>
            <person name="Cannon C."/>
            <person name="Castanera R."/>
            <person name="Culley D."/>
            <person name="Daum C."/>
            <person name="Ezra D."/>
            <person name="Gonzalez J."/>
            <person name="Henrissat B."/>
            <person name="Kuo A."/>
            <person name="Liang C."/>
            <person name="Lipzen A."/>
            <person name="Lutzoni F."/>
            <person name="Magnuson J."/>
            <person name="Mondo S."/>
            <person name="Nolan M."/>
            <person name="Ohm R."/>
            <person name="Pangilinan J."/>
            <person name="Park H.-J."/>
            <person name="Ramirez L."/>
            <person name="Alfaro M."/>
            <person name="Sun H."/>
            <person name="Tritt A."/>
            <person name="Yoshinaga Y."/>
            <person name="Zwiers L.-H."/>
            <person name="Turgeon B."/>
            <person name="Goodwin S."/>
            <person name="Spatafora J."/>
            <person name="Crous P."/>
            <person name="Grigoriev I."/>
        </authorList>
    </citation>
    <scope>NUCLEOTIDE SEQUENCE</scope>
    <source>
        <strain evidence="2">CBS 260.36</strain>
    </source>
</reference>
<feature type="region of interest" description="Disordered" evidence="1">
    <location>
        <begin position="144"/>
        <end position="250"/>
    </location>
</feature>
<feature type="compositionally biased region" description="Polar residues" evidence="1">
    <location>
        <begin position="168"/>
        <end position="181"/>
    </location>
</feature>
<evidence type="ECO:0000313" key="2">
    <source>
        <dbReference type="EMBL" id="KAF2150331.1"/>
    </source>
</evidence>
<sequence length="267" mass="30265">MRLTPAIRPTLEPIRGNYERSMIGMLRRGGALPSNLIPTRNQVLHTAARVDYAIYSQSDWCVQIGTGPNDAYTAPNLPVASEYEGTRYLLHYAHLRSEIDGTIVSLRGKIRGGRLNGDEKECMSKMMDALDEFDVMCQEEIEKRRGRKRAASEEPEEVETRDSKRPRTCSNETEGYESVNTIEGKKGPQKESEEPKTPEEDIQQSMVPKDHEVKIEGDTEDKQAEENGGAVAYEGDDEKEVGEDDDEEEDAIRIGRRWRSRKRMADV</sequence>
<organism evidence="2 3">
    <name type="scientific">Myriangium duriaei CBS 260.36</name>
    <dbReference type="NCBI Taxonomy" id="1168546"/>
    <lineage>
        <taxon>Eukaryota</taxon>
        <taxon>Fungi</taxon>
        <taxon>Dikarya</taxon>
        <taxon>Ascomycota</taxon>
        <taxon>Pezizomycotina</taxon>
        <taxon>Dothideomycetes</taxon>
        <taxon>Dothideomycetidae</taxon>
        <taxon>Myriangiales</taxon>
        <taxon>Myriangiaceae</taxon>
        <taxon>Myriangium</taxon>
    </lineage>
</organism>
<comment type="caution">
    <text evidence="2">The sequence shown here is derived from an EMBL/GenBank/DDBJ whole genome shotgun (WGS) entry which is preliminary data.</text>
</comment>
<dbReference type="EMBL" id="ML996089">
    <property type="protein sequence ID" value="KAF2150331.1"/>
    <property type="molecule type" value="Genomic_DNA"/>
</dbReference>
<feature type="compositionally biased region" description="Acidic residues" evidence="1">
    <location>
        <begin position="234"/>
        <end position="250"/>
    </location>
</feature>
<name>A0A9P4IVB5_9PEZI</name>
<protein>
    <submittedName>
        <fullName evidence="2">Uncharacterized protein</fullName>
    </submittedName>
</protein>
<dbReference type="AlphaFoldDB" id="A0A9P4IVB5"/>
<keyword evidence="3" id="KW-1185">Reference proteome</keyword>